<dbReference type="EMBL" id="CP020442">
    <property type="protein sequence ID" value="ARC38072.1"/>
    <property type="molecule type" value="Genomic_DNA"/>
</dbReference>
<evidence type="ECO:0000313" key="2">
    <source>
        <dbReference type="Proteomes" id="UP000191257"/>
    </source>
</evidence>
<dbReference type="Proteomes" id="UP000191257">
    <property type="component" value="Chromosome"/>
</dbReference>
<sequence length="72" mass="7797">MVSQAIGLEVAPSGGPAGGAVCSSMQMSLFPPQVDRSIIADLDAFGRRRAVEEIDFERRECFVTVIVLTERI</sequence>
<name>A0A1V0GW80_9RHOB</name>
<keyword evidence="2" id="KW-1185">Reference proteome</keyword>
<reference evidence="1" key="1">
    <citation type="submission" date="2017-12" db="EMBL/GenBank/DDBJ databases">
        <title>FDA dAtabase for Regulatory Grade micrObial Sequences (FDA-ARGOS): Supporting development and validation of Infectious Disease Dx tests.</title>
        <authorList>
            <person name="Campos J."/>
            <person name="Goldberg B."/>
            <person name="Tallon L."/>
            <person name="Sadzewicz L."/>
            <person name="Sengamalay N."/>
            <person name="Ott S."/>
            <person name="Godinez A."/>
            <person name="Nagaraj S."/>
            <person name="Vyas G."/>
            <person name="Aluvathingal J."/>
            <person name="Nadendla S."/>
            <person name="Geyer C."/>
            <person name="Nandy P."/>
            <person name="Hobson J."/>
            <person name="Sichtig H."/>
        </authorList>
    </citation>
    <scope>NUCLEOTIDE SEQUENCE</scope>
    <source>
        <strain evidence="1">FDAARGOS_252</strain>
    </source>
</reference>
<gene>
    <name evidence="1" type="ORF">A6J80_18430</name>
</gene>
<dbReference type="KEGG" id="pye:A6J80_18430"/>
<accession>A0A1V0GW80</accession>
<proteinExistence type="predicted"/>
<organism evidence="1 2">
    <name type="scientific">Paracoccus yeei</name>
    <dbReference type="NCBI Taxonomy" id="147645"/>
    <lineage>
        <taxon>Bacteria</taxon>
        <taxon>Pseudomonadati</taxon>
        <taxon>Pseudomonadota</taxon>
        <taxon>Alphaproteobacteria</taxon>
        <taxon>Rhodobacterales</taxon>
        <taxon>Paracoccaceae</taxon>
        <taxon>Paracoccus</taxon>
    </lineage>
</organism>
<protein>
    <submittedName>
        <fullName evidence="1">Uncharacterized protein</fullName>
    </submittedName>
</protein>
<evidence type="ECO:0000313" key="1">
    <source>
        <dbReference type="EMBL" id="ARC38072.1"/>
    </source>
</evidence>
<dbReference type="AlphaFoldDB" id="A0A1V0GW80"/>